<evidence type="ECO:0000313" key="20">
    <source>
        <dbReference type="EMBL" id="KAK7152930.1"/>
    </source>
</evidence>
<evidence type="ECO:0000256" key="15">
    <source>
        <dbReference type="ARBA" id="ARBA00032502"/>
    </source>
</evidence>
<dbReference type="Gene3D" id="1.10.533.10">
    <property type="entry name" value="Death Domain, Fas"/>
    <property type="match status" value="1"/>
</dbReference>
<dbReference type="AlphaFoldDB" id="A0AAN9CX17"/>
<keyword evidence="6" id="KW-0732">Signal</keyword>
<keyword evidence="21" id="KW-1185">Reference proteome</keyword>
<dbReference type="SUPFAM" id="SSF57586">
    <property type="entry name" value="TNF receptor-like"/>
    <property type="match status" value="2"/>
</dbReference>
<dbReference type="GO" id="GO:0097049">
    <property type="term" value="P:motor neuron apoptotic process"/>
    <property type="evidence" value="ECO:0007669"/>
    <property type="project" value="TreeGrafter"/>
</dbReference>
<dbReference type="EMBL" id="JAYKXH010000011">
    <property type="protein sequence ID" value="KAK7152930.1"/>
    <property type="molecule type" value="Genomic_DNA"/>
</dbReference>
<keyword evidence="10 16" id="KW-1015">Disulfide bond</keyword>
<comment type="subcellular location">
    <subcellularLocation>
        <location evidence="1">Cell membrane</location>
        <topology evidence="1">Single-pass type I membrane protein</topology>
    </subcellularLocation>
    <subcellularLocation>
        <location evidence="2">Membrane raft</location>
    </subcellularLocation>
</comment>
<dbReference type="GO" id="GO:0043066">
    <property type="term" value="P:negative regulation of apoptotic process"/>
    <property type="evidence" value="ECO:0007669"/>
    <property type="project" value="TreeGrafter"/>
</dbReference>
<dbReference type="PANTHER" id="PTHR46874">
    <property type="entry name" value="TUMOR NECROSIS FACTOR RECEPTOR SUPERFAMILY MEMBER 6"/>
    <property type="match status" value="1"/>
</dbReference>
<evidence type="ECO:0000256" key="10">
    <source>
        <dbReference type="ARBA" id="ARBA00023157"/>
    </source>
</evidence>
<evidence type="ECO:0000256" key="3">
    <source>
        <dbReference type="ARBA" id="ARBA00015761"/>
    </source>
</evidence>
<evidence type="ECO:0000256" key="4">
    <source>
        <dbReference type="ARBA" id="ARBA00022475"/>
    </source>
</evidence>
<keyword evidence="9" id="KW-0564">Palmitate</keyword>
<dbReference type="GO" id="GO:0005516">
    <property type="term" value="F:calmodulin binding"/>
    <property type="evidence" value="ECO:0007669"/>
    <property type="project" value="UniProtKB-KW"/>
</dbReference>
<gene>
    <name evidence="20" type="ORF">R3I93_010990</name>
</gene>
<dbReference type="GO" id="GO:0031265">
    <property type="term" value="C:CD95 death-inducing signaling complex"/>
    <property type="evidence" value="ECO:0007669"/>
    <property type="project" value="TreeGrafter"/>
</dbReference>
<dbReference type="Gene3D" id="2.10.50.10">
    <property type="entry name" value="Tumor Necrosis Factor Receptor, subunit A, domain 2"/>
    <property type="match status" value="2"/>
</dbReference>
<dbReference type="Proteomes" id="UP001364617">
    <property type="component" value="Unassembled WGS sequence"/>
</dbReference>
<keyword evidence="7" id="KW-0677">Repeat</keyword>
<evidence type="ECO:0000256" key="2">
    <source>
        <dbReference type="ARBA" id="ARBA00004285"/>
    </source>
</evidence>
<dbReference type="InterPro" id="IPR008063">
    <property type="entry name" value="Fas_rcpt"/>
</dbReference>
<evidence type="ECO:0000256" key="8">
    <source>
        <dbReference type="ARBA" id="ARBA00022860"/>
    </source>
</evidence>
<evidence type="ECO:0000256" key="17">
    <source>
        <dbReference type="SAM" id="Phobius"/>
    </source>
</evidence>
<dbReference type="InterPro" id="IPR011029">
    <property type="entry name" value="DEATH-like_dom_sf"/>
</dbReference>
<dbReference type="PRINTS" id="PR01680">
    <property type="entry name" value="TNFACTORR6"/>
</dbReference>
<dbReference type="GO" id="GO:0006955">
    <property type="term" value="P:immune response"/>
    <property type="evidence" value="ECO:0007669"/>
    <property type="project" value="InterPro"/>
</dbReference>
<feature type="repeat" description="TNFR-Cys" evidence="16">
    <location>
        <begin position="60"/>
        <end position="102"/>
    </location>
</feature>
<evidence type="ECO:0000256" key="12">
    <source>
        <dbReference type="ARBA" id="ARBA00023288"/>
    </source>
</evidence>
<dbReference type="Pfam" id="PF00531">
    <property type="entry name" value="Death"/>
    <property type="match status" value="1"/>
</dbReference>
<keyword evidence="17" id="KW-0812">Transmembrane</keyword>
<evidence type="ECO:0000256" key="6">
    <source>
        <dbReference type="ARBA" id="ARBA00022729"/>
    </source>
</evidence>
<dbReference type="PANTHER" id="PTHR46874:SF1">
    <property type="entry name" value="TUMOR NECROSIS FACTOR RECEPTOR SUPERFAMILY MEMBER 6"/>
    <property type="match status" value="1"/>
</dbReference>
<evidence type="ECO:0000313" key="21">
    <source>
        <dbReference type="Proteomes" id="UP001364617"/>
    </source>
</evidence>
<dbReference type="InterPro" id="IPR000488">
    <property type="entry name" value="Death_dom"/>
</dbReference>
<keyword evidence="17" id="KW-0472">Membrane</keyword>
<evidence type="ECO:0000256" key="11">
    <source>
        <dbReference type="ARBA" id="ARBA00023180"/>
    </source>
</evidence>
<reference evidence="20 21" key="1">
    <citation type="submission" date="2024-02" db="EMBL/GenBank/DDBJ databases">
        <title>Chromosome-level genome assembly of the Eurasian Minnow (Phoxinus phoxinus).</title>
        <authorList>
            <person name="Oriowo T.O."/>
            <person name="Martin S."/>
            <person name="Stange M."/>
            <person name="Chrysostomakis Y."/>
            <person name="Brown T."/>
            <person name="Winkler S."/>
            <person name="Kukowka S."/>
            <person name="Myers E.W."/>
            <person name="Bohne A."/>
        </authorList>
    </citation>
    <scope>NUCLEOTIDE SEQUENCE [LARGE SCALE GENOMIC DNA]</scope>
    <source>
        <strain evidence="20">ZFMK-TIS-60720</strain>
        <tissue evidence="20">Whole Organism</tissue>
    </source>
</reference>
<keyword evidence="12" id="KW-0449">Lipoprotein</keyword>
<dbReference type="SUPFAM" id="SSF47986">
    <property type="entry name" value="DEATH domain"/>
    <property type="match status" value="1"/>
</dbReference>
<dbReference type="GO" id="GO:0009897">
    <property type="term" value="C:external side of plasma membrane"/>
    <property type="evidence" value="ECO:0007669"/>
    <property type="project" value="TreeGrafter"/>
</dbReference>
<dbReference type="InterPro" id="IPR001368">
    <property type="entry name" value="TNFR/NGFR_Cys_rich_reg"/>
</dbReference>
<evidence type="ECO:0000259" key="18">
    <source>
        <dbReference type="PROSITE" id="PS50017"/>
    </source>
</evidence>
<dbReference type="SMART" id="SM00208">
    <property type="entry name" value="TNFR"/>
    <property type="match status" value="3"/>
</dbReference>
<keyword evidence="8" id="KW-0112">Calmodulin-binding</keyword>
<feature type="disulfide bond" evidence="16">
    <location>
        <begin position="61"/>
        <end position="76"/>
    </location>
</feature>
<proteinExistence type="predicted"/>
<evidence type="ECO:0000256" key="16">
    <source>
        <dbReference type="PROSITE-ProRule" id="PRU00206"/>
    </source>
</evidence>
<sequence>MCCVMFAVELTEGRRMRKRRDTCGEGRPPYQHEGKTCCQCPTGYRVLRHCTDTNQTACDRCESNTYSDHPNSDHNCRPCKICNTDANMELETKCSEYSNTVCKCQKDHYCDQGVQCKICKPCDTCDEVDIACNVCKDAKDTTMSNGAIAAAVLVPVIAIICLVLFFLWKHKKSTVPKEYVEVELLKELDLNPYLSEIADHLSWKVMKRVALNSGMTKAYIDNNESNHPNDAREQTYGLLEDWSQKQGLYKAYPALINTLRKIKERRTADEIKEIVEKRQAEAQP</sequence>
<dbReference type="GO" id="GO:0006924">
    <property type="term" value="P:activation-induced cell death of T cells"/>
    <property type="evidence" value="ECO:0007669"/>
    <property type="project" value="TreeGrafter"/>
</dbReference>
<evidence type="ECO:0000256" key="7">
    <source>
        <dbReference type="ARBA" id="ARBA00022737"/>
    </source>
</evidence>
<organism evidence="20 21">
    <name type="scientific">Phoxinus phoxinus</name>
    <name type="common">Eurasian minnow</name>
    <dbReference type="NCBI Taxonomy" id="58324"/>
    <lineage>
        <taxon>Eukaryota</taxon>
        <taxon>Metazoa</taxon>
        <taxon>Chordata</taxon>
        <taxon>Craniata</taxon>
        <taxon>Vertebrata</taxon>
        <taxon>Euteleostomi</taxon>
        <taxon>Actinopterygii</taxon>
        <taxon>Neopterygii</taxon>
        <taxon>Teleostei</taxon>
        <taxon>Ostariophysi</taxon>
        <taxon>Cypriniformes</taxon>
        <taxon>Leuciscidae</taxon>
        <taxon>Phoxininae</taxon>
        <taxon>Phoxinus</taxon>
    </lineage>
</organism>
<evidence type="ECO:0000256" key="14">
    <source>
        <dbReference type="ARBA" id="ARBA00032338"/>
    </source>
</evidence>
<dbReference type="PROSITE" id="PS50017">
    <property type="entry name" value="DEATH_DOMAIN"/>
    <property type="match status" value="1"/>
</dbReference>
<keyword evidence="11" id="KW-0325">Glycoprotein</keyword>
<dbReference type="SMART" id="SM00005">
    <property type="entry name" value="DEATH"/>
    <property type="match status" value="1"/>
</dbReference>
<dbReference type="GO" id="GO:0032872">
    <property type="term" value="P:regulation of stress-activated MAPK cascade"/>
    <property type="evidence" value="ECO:0007669"/>
    <property type="project" value="TreeGrafter"/>
</dbReference>
<dbReference type="GO" id="GO:0097192">
    <property type="term" value="P:extrinsic apoptotic signaling pathway in absence of ligand"/>
    <property type="evidence" value="ECO:0007669"/>
    <property type="project" value="TreeGrafter"/>
</dbReference>
<evidence type="ECO:0000256" key="5">
    <source>
        <dbReference type="ARBA" id="ARBA00022703"/>
    </source>
</evidence>
<protein>
    <recommendedName>
        <fullName evidence="3">Tumor necrosis factor receptor superfamily member 6</fullName>
    </recommendedName>
    <alternativeName>
        <fullName evidence="14">Apo-1 antigen</fullName>
    </alternativeName>
    <alternativeName>
        <fullName evidence="15">Apoptosis-mediating surface antigen FAS</fullName>
    </alternativeName>
    <alternativeName>
        <fullName evidence="13">FASLG receptor</fullName>
    </alternativeName>
</protein>
<keyword evidence="5" id="KW-0053">Apoptosis</keyword>
<feature type="domain" description="Death" evidence="18">
    <location>
        <begin position="207"/>
        <end position="275"/>
    </location>
</feature>
<evidence type="ECO:0000256" key="9">
    <source>
        <dbReference type="ARBA" id="ARBA00023139"/>
    </source>
</evidence>
<dbReference type="GO" id="GO:0045121">
    <property type="term" value="C:membrane raft"/>
    <property type="evidence" value="ECO:0007669"/>
    <property type="project" value="UniProtKB-SubCell"/>
</dbReference>
<name>A0AAN9CX17_9TELE</name>
<dbReference type="PROSITE" id="PS00652">
    <property type="entry name" value="TNFR_NGFR_1"/>
    <property type="match status" value="1"/>
</dbReference>
<comment type="caution">
    <text evidence="20">The sequence shown here is derived from an EMBL/GenBank/DDBJ whole genome shotgun (WGS) entry which is preliminary data.</text>
</comment>
<feature type="domain" description="TNFR-Cys" evidence="19">
    <location>
        <begin position="60"/>
        <end position="102"/>
    </location>
</feature>
<accession>A0AAN9CX17</accession>
<feature type="transmembrane region" description="Helical" evidence="17">
    <location>
        <begin position="146"/>
        <end position="168"/>
    </location>
</feature>
<dbReference type="PROSITE" id="PS50050">
    <property type="entry name" value="TNFR_NGFR_2"/>
    <property type="match status" value="1"/>
</dbReference>
<dbReference type="GO" id="GO:0097527">
    <property type="term" value="P:necroptotic signaling pathway"/>
    <property type="evidence" value="ECO:0007669"/>
    <property type="project" value="TreeGrafter"/>
</dbReference>
<evidence type="ECO:0000256" key="13">
    <source>
        <dbReference type="ARBA" id="ARBA00030181"/>
    </source>
</evidence>
<keyword evidence="17" id="KW-1133">Transmembrane helix</keyword>
<dbReference type="Pfam" id="PF00020">
    <property type="entry name" value="TNFR_c6"/>
    <property type="match status" value="1"/>
</dbReference>
<evidence type="ECO:0000259" key="19">
    <source>
        <dbReference type="PROSITE" id="PS50050"/>
    </source>
</evidence>
<comment type="caution">
    <text evidence="16">Lacks conserved residue(s) required for the propagation of feature annotation.</text>
</comment>
<keyword evidence="4" id="KW-1003">Cell membrane</keyword>
<dbReference type="GO" id="GO:0005031">
    <property type="term" value="F:tumor necrosis factor receptor activity"/>
    <property type="evidence" value="ECO:0007669"/>
    <property type="project" value="TreeGrafter"/>
</dbReference>
<evidence type="ECO:0000256" key="1">
    <source>
        <dbReference type="ARBA" id="ARBA00004251"/>
    </source>
</evidence>